<dbReference type="InterPro" id="IPR003016">
    <property type="entry name" value="2-oxoA_DH_lipoyl-BS"/>
</dbReference>
<dbReference type="PANTHER" id="PTHR11715">
    <property type="entry name" value="GLYCINE CLEAVAGE SYSTEM H PROTEIN"/>
    <property type="match status" value="1"/>
</dbReference>
<evidence type="ECO:0000256" key="1">
    <source>
        <dbReference type="ARBA" id="ARBA00009249"/>
    </source>
</evidence>
<evidence type="ECO:0000313" key="6">
    <source>
        <dbReference type="Proteomes" id="UP001597497"/>
    </source>
</evidence>
<name>A0ABW5R8X1_9BACL</name>
<dbReference type="Gene3D" id="2.40.50.100">
    <property type="match status" value="1"/>
</dbReference>
<gene>
    <name evidence="3 5" type="primary">gcvH</name>
    <name evidence="5" type="ORF">ACFSUC_06315</name>
</gene>
<proteinExistence type="inferred from homology"/>
<dbReference type="HAMAP" id="MF_00272">
    <property type="entry name" value="GcvH"/>
    <property type="match status" value="1"/>
</dbReference>
<sequence length="127" mass="14212">MNAPKNLKYSEEHLWIDRQDHTATIGITEFAEHELGEIVFVELPKTGASVKTGEPLGSLESVKTVSELYAPMSGTIVEVNESLLSKPEQINQSPYEAGWLVKIKLDDVTEAEALWNAETYLKTYETE</sequence>
<evidence type="ECO:0000313" key="5">
    <source>
        <dbReference type="EMBL" id="MFD2671216.1"/>
    </source>
</evidence>
<comment type="caution">
    <text evidence="5">The sequence shown here is derived from an EMBL/GenBank/DDBJ whole genome shotgun (WGS) entry which is preliminary data.</text>
</comment>
<dbReference type="EMBL" id="JBHUMM010000010">
    <property type="protein sequence ID" value="MFD2671216.1"/>
    <property type="molecule type" value="Genomic_DNA"/>
</dbReference>
<dbReference type="SUPFAM" id="SSF51230">
    <property type="entry name" value="Single hybrid motif"/>
    <property type="match status" value="1"/>
</dbReference>
<accession>A0ABW5R8X1</accession>
<dbReference type="RefSeq" id="WP_379928653.1">
    <property type="nucleotide sequence ID" value="NZ_JBHUMM010000010.1"/>
</dbReference>
<evidence type="ECO:0000259" key="4">
    <source>
        <dbReference type="PROSITE" id="PS50968"/>
    </source>
</evidence>
<dbReference type="InterPro" id="IPR002930">
    <property type="entry name" value="GCV_H"/>
</dbReference>
<protein>
    <recommendedName>
        <fullName evidence="3">Glycine cleavage system H protein</fullName>
    </recommendedName>
    <alternativeName>
        <fullName evidence="3">Octanoyl/lipoyl carrier protein</fullName>
    </alternativeName>
</protein>
<dbReference type="PROSITE" id="PS00189">
    <property type="entry name" value="LIPOYL"/>
    <property type="match status" value="1"/>
</dbReference>
<comment type="function">
    <text evidence="3">Is also involved in protein lipoylation via its role as an octanoyl/lipoyl carrier protein intermediate.</text>
</comment>
<reference evidence="6" key="1">
    <citation type="journal article" date="2019" name="Int. J. Syst. Evol. Microbiol.">
        <title>The Global Catalogue of Microorganisms (GCM) 10K type strain sequencing project: providing services to taxonomists for standard genome sequencing and annotation.</title>
        <authorList>
            <consortium name="The Broad Institute Genomics Platform"/>
            <consortium name="The Broad Institute Genome Sequencing Center for Infectious Disease"/>
            <person name="Wu L."/>
            <person name="Ma J."/>
        </authorList>
    </citation>
    <scope>NUCLEOTIDE SEQUENCE [LARGE SCALE GENOMIC DNA]</scope>
    <source>
        <strain evidence="6">KCTC 33676</strain>
    </source>
</reference>
<dbReference type="PANTHER" id="PTHR11715:SF3">
    <property type="entry name" value="GLYCINE CLEAVAGE SYSTEM H PROTEIN-RELATED"/>
    <property type="match status" value="1"/>
</dbReference>
<dbReference type="InterPro" id="IPR000089">
    <property type="entry name" value="Biotin_lipoyl"/>
</dbReference>
<organism evidence="5 6">
    <name type="scientific">Marinicrinis sediminis</name>
    <dbReference type="NCBI Taxonomy" id="1652465"/>
    <lineage>
        <taxon>Bacteria</taxon>
        <taxon>Bacillati</taxon>
        <taxon>Bacillota</taxon>
        <taxon>Bacilli</taxon>
        <taxon>Bacillales</taxon>
        <taxon>Paenibacillaceae</taxon>
    </lineage>
</organism>
<comment type="subunit">
    <text evidence="3">The glycine cleavage system is composed of four proteins: P, T, L and H.</text>
</comment>
<dbReference type="NCBIfam" id="NF002270">
    <property type="entry name" value="PRK01202.1"/>
    <property type="match status" value="1"/>
</dbReference>
<feature type="modified residue" description="N6-lipoyllysine" evidence="3">
    <location>
        <position position="63"/>
    </location>
</feature>
<comment type="similarity">
    <text evidence="1 3">Belongs to the GcvH family.</text>
</comment>
<dbReference type="Proteomes" id="UP001597497">
    <property type="component" value="Unassembled WGS sequence"/>
</dbReference>
<comment type="function">
    <text evidence="3">The glycine cleavage system catalyzes the degradation of glycine. The H protein shuttles the methylamine group of glycine from the P protein to the T protein.</text>
</comment>
<dbReference type="InterPro" id="IPR033753">
    <property type="entry name" value="GCV_H/Fam206"/>
</dbReference>
<dbReference type="PROSITE" id="PS50968">
    <property type="entry name" value="BIOTINYL_LIPOYL"/>
    <property type="match status" value="1"/>
</dbReference>
<dbReference type="Pfam" id="PF01597">
    <property type="entry name" value="GCV_H"/>
    <property type="match status" value="1"/>
</dbReference>
<dbReference type="InterPro" id="IPR017453">
    <property type="entry name" value="GCV_H_sub"/>
</dbReference>
<dbReference type="InterPro" id="IPR011053">
    <property type="entry name" value="Single_hybrid_motif"/>
</dbReference>
<evidence type="ECO:0000256" key="2">
    <source>
        <dbReference type="ARBA" id="ARBA00022823"/>
    </source>
</evidence>
<evidence type="ECO:0000256" key="3">
    <source>
        <dbReference type="HAMAP-Rule" id="MF_00272"/>
    </source>
</evidence>
<feature type="domain" description="Lipoyl-binding" evidence="4">
    <location>
        <begin position="22"/>
        <end position="104"/>
    </location>
</feature>
<dbReference type="CDD" id="cd06848">
    <property type="entry name" value="GCS_H"/>
    <property type="match status" value="1"/>
</dbReference>
<keyword evidence="6" id="KW-1185">Reference proteome</keyword>
<keyword evidence="2 3" id="KW-0450">Lipoyl</keyword>
<comment type="cofactor">
    <cofactor evidence="3">
        <name>(R)-lipoate</name>
        <dbReference type="ChEBI" id="CHEBI:83088"/>
    </cofactor>
    <text evidence="3">Binds 1 lipoyl cofactor covalently.</text>
</comment>
<dbReference type="NCBIfam" id="TIGR00527">
    <property type="entry name" value="gcvH"/>
    <property type="match status" value="1"/>
</dbReference>